<dbReference type="Proteomes" id="UP001501570">
    <property type="component" value="Unassembled WGS sequence"/>
</dbReference>
<dbReference type="EMBL" id="BAABJQ010000003">
    <property type="protein sequence ID" value="GAA5180322.1"/>
    <property type="molecule type" value="Genomic_DNA"/>
</dbReference>
<evidence type="ECO:0000259" key="2">
    <source>
        <dbReference type="Pfam" id="PF08241"/>
    </source>
</evidence>
<dbReference type="Pfam" id="PF08241">
    <property type="entry name" value="Methyltransf_11"/>
    <property type="match status" value="1"/>
</dbReference>
<sequence>MFNWPGYAAMAAAIVVAAAVPVPVPARYPLRAGAALAGAWIALGLLATWCAYDRTPLYRWRWMTELLPAPPTRYAVVSTGLDEVSATLRELFPAGQPVLLDLYDRRLTAGGSIRRARTLVAPPAGAQPARPDRLPVPDGTFDAVFLVFAAHELREAGQRRALFAEIARILRRGGRLTLVEHCRDAANVIAYGPGAWHFYPRAEWLRLARGAGLTPVTQRTMTPLVHALVYRR</sequence>
<keyword evidence="4" id="KW-1185">Reference proteome</keyword>
<dbReference type="InterPro" id="IPR029063">
    <property type="entry name" value="SAM-dependent_MTases_sf"/>
</dbReference>
<feature type="domain" description="Methyltransferase type 11" evidence="2">
    <location>
        <begin position="127"/>
        <end position="177"/>
    </location>
</feature>
<evidence type="ECO:0000313" key="3">
    <source>
        <dbReference type="EMBL" id="GAA5180322.1"/>
    </source>
</evidence>
<organism evidence="3 4">
    <name type="scientific">Rugosimonospora acidiphila</name>
    <dbReference type="NCBI Taxonomy" id="556531"/>
    <lineage>
        <taxon>Bacteria</taxon>
        <taxon>Bacillati</taxon>
        <taxon>Actinomycetota</taxon>
        <taxon>Actinomycetes</taxon>
        <taxon>Micromonosporales</taxon>
        <taxon>Micromonosporaceae</taxon>
        <taxon>Rugosimonospora</taxon>
    </lineage>
</organism>
<feature type="transmembrane region" description="Helical" evidence="1">
    <location>
        <begin position="7"/>
        <end position="26"/>
    </location>
</feature>
<protein>
    <recommendedName>
        <fullName evidence="2">Methyltransferase type 11 domain-containing protein</fullName>
    </recommendedName>
</protein>
<dbReference type="Gene3D" id="3.40.50.150">
    <property type="entry name" value="Vaccinia Virus protein VP39"/>
    <property type="match status" value="1"/>
</dbReference>
<keyword evidence="1" id="KW-0812">Transmembrane</keyword>
<name>A0ABP9RN46_9ACTN</name>
<proteinExistence type="predicted"/>
<evidence type="ECO:0000313" key="4">
    <source>
        <dbReference type="Proteomes" id="UP001501570"/>
    </source>
</evidence>
<dbReference type="InterPro" id="IPR013216">
    <property type="entry name" value="Methyltransf_11"/>
</dbReference>
<comment type="caution">
    <text evidence="3">The sequence shown here is derived from an EMBL/GenBank/DDBJ whole genome shotgun (WGS) entry which is preliminary data.</text>
</comment>
<accession>A0ABP9RN46</accession>
<dbReference type="RefSeq" id="WP_345626906.1">
    <property type="nucleotide sequence ID" value="NZ_BAABJQ010000003.1"/>
</dbReference>
<feature type="transmembrane region" description="Helical" evidence="1">
    <location>
        <begin position="32"/>
        <end position="52"/>
    </location>
</feature>
<keyword evidence="1" id="KW-1133">Transmembrane helix</keyword>
<gene>
    <name evidence="3" type="ORF">GCM10023322_12360</name>
</gene>
<dbReference type="SUPFAM" id="SSF53335">
    <property type="entry name" value="S-adenosyl-L-methionine-dependent methyltransferases"/>
    <property type="match status" value="1"/>
</dbReference>
<reference evidence="4" key="1">
    <citation type="journal article" date="2019" name="Int. J. Syst. Evol. Microbiol.">
        <title>The Global Catalogue of Microorganisms (GCM) 10K type strain sequencing project: providing services to taxonomists for standard genome sequencing and annotation.</title>
        <authorList>
            <consortium name="The Broad Institute Genomics Platform"/>
            <consortium name="The Broad Institute Genome Sequencing Center for Infectious Disease"/>
            <person name="Wu L."/>
            <person name="Ma J."/>
        </authorList>
    </citation>
    <scope>NUCLEOTIDE SEQUENCE [LARGE SCALE GENOMIC DNA]</scope>
    <source>
        <strain evidence="4">JCM 18304</strain>
    </source>
</reference>
<keyword evidence="1" id="KW-0472">Membrane</keyword>
<evidence type="ECO:0000256" key="1">
    <source>
        <dbReference type="SAM" id="Phobius"/>
    </source>
</evidence>